<name>A0A9J6PC19_9PROT</name>
<proteinExistence type="inferred from homology"/>
<dbReference type="SUPFAM" id="SSF56784">
    <property type="entry name" value="HAD-like"/>
    <property type="match status" value="1"/>
</dbReference>
<keyword evidence="2 3" id="KW-0378">Hydrolase</keyword>
<accession>A0A9J6PC19</accession>
<dbReference type="Proteomes" id="UP001055804">
    <property type="component" value="Unassembled WGS sequence"/>
</dbReference>
<gene>
    <name evidence="4" type="ORF">NJQ99_15020</name>
</gene>
<dbReference type="Gene3D" id="3.40.50.1000">
    <property type="entry name" value="HAD superfamily/HAD-like"/>
    <property type="match status" value="1"/>
</dbReference>
<dbReference type="InterPro" id="IPR023214">
    <property type="entry name" value="HAD_sf"/>
</dbReference>
<dbReference type="AlphaFoldDB" id="A0A9J6PC19"/>
<evidence type="ECO:0000313" key="5">
    <source>
        <dbReference type="Proteomes" id="UP001055804"/>
    </source>
</evidence>
<dbReference type="PRINTS" id="PR00413">
    <property type="entry name" value="HADHALOGNASE"/>
</dbReference>
<evidence type="ECO:0000256" key="1">
    <source>
        <dbReference type="ARBA" id="ARBA00008106"/>
    </source>
</evidence>
<comment type="catalytic activity">
    <reaction evidence="3">
        <text>an (S)-2-haloacid + H2O = a (2R)-2-hydroxycarboxylate + a halide anion + H(+)</text>
        <dbReference type="Rhea" id="RHEA:11192"/>
        <dbReference type="ChEBI" id="CHEBI:15377"/>
        <dbReference type="ChEBI" id="CHEBI:15378"/>
        <dbReference type="ChEBI" id="CHEBI:16042"/>
        <dbReference type="ChEBI" id="CHEBI:58314"/>
        <dbReference type="ChEBI" id="CHEBI:137405"/>
        <dbReference type="EC" id="3.8.1.2"/>
    </reaction>
</comment>
<evidence type="ECO:0000313" key="4">
    <source>
        <dbReference type="EMBL" id="MCP1337732.1"/>
    </source>
</evidence>
<dbReference type="EMBL" id="JAMZFT010000004">
    <property type="protein sequence ID" value="MCP1337732.1"/>
    <property type="molecule type" value="Genomic_DNA"/>
</dbReference>
<comment type="caution">
    <text evidence="4">The sequence shown here is derived from an EMBL/GenBank/DDBJ whole genome shotgun (WGS) entry which is preliminary data.</text>
</comment>
<dbReference type="RefSeq" id="WP_269333700.1">
    <property type="nucleotide sequence ID" value="NZ_JAMZFT010000004.1"/>
</dbReference>
<dbReference type="NCBIfam" id="TIGR01428">
    <property type="entry name" value="HAD_type_II"/>
    <property type="match status" value="1"/>
</dbReference>
<dbReference type="EC" id="3.8.1.2" evidence="3"/>
<dbReference type="InterPro" id="IPR051540">
    <property type="entry name" value="S-2-haloacid_dehalogenase"/>
</dbReference>
<reference evidence="4" key="1">
    <citation type="submission" date="2022-06" db="EMBL/GenBank/DDBJ databases">
        <title>Isolation and Genomics of Futiania mangrovii gen. nov., sp. nov., a Rare and Metabolically-versatile member in the Class Alphaproteobacteria.</title>
        <authorList>
            <person name="Liu L."/>
            <person name="Huang W.-C."/>
            <person name="Pan J."/>
            <person name="Li J."/>
            <person name="Huang Y."/>
            <person name="Du H."/>
            <person name="Liu Y."/>
            <person name="Li M."/>
        </authorList>
    </citation>
    <scope>NUCLEOTIDE SEQUENCE</scope>
    <source>
        <strain evidence="4">FT118</strain>
    </source>
</reference>
<dbReference type="NCBIfam" id="TIGR01493">
    <property type="entry name" value="HAD-SF-IA-v2"/>
    <property type="match status" value="1"/>
</dbReference>
<dbReference type="Pfam" id="PF00702">
    <property type="entry name" value="Hydrolase"/>
    <property type="match status" value="1"/>
</dbReference>
<comment type="similarity">
    <text evidence="1 3">Belongs to the HAD-like hydrolase superfamily. S-2-haloalkanoic acid dehalogenase family.</text>
</comment>
<sequence length="233" mass="25617">MVQALFFDVFGTVVDWRTSVARELAQFGARHGIDRDWEAMADHWRGLYQPAMERIRSGSRGYVKLDTLHRENLDSTLDTYGIGEVAEGVRDGLSRAWHRLDPWPDSAPGLTRLRTRYLLAPVSNGNISLMVQLARHGGLPWDTVLGSEIAQDYKPKPAVYLASAAALSLAPQDCMMVAAHNDDLFAARASGLKTGFVARPVEHGAAQTTDLAPESDWDVIADDFLDLAEKLGA</sequence>
<dbReference type="InterPro" id="IPR023198">
    <property type="entry name" value="PGP-like_dom2"/>
</dbReference>
<dbReference type="Gene3D" id="1.10.150.240">
    <property type="entry name" value="Putative phosphatase, domain 2"/>
    <property type="match status" value="1"/>
</dbReference>
<dbReference type="GO" id="GO:0018784">
    <property type="term" value="F:(S)-2-haloacid dehalogenase activity"/>
    <property type="evidence" value="ECO:0007669"/>
    <property type="project" value="UniProtKB-UniRule"/>
</dbReference>
<dbReference type="InterPro" id="IPR006328">
    <property type="entry name" value="2-HAD"/>
</dbReference>
<dbReference type="PANTHER" id="PTHR43316:SF3">
    <property type="entry name" value="HALOACID DEHALOGENASE, TYPE II (AFU_ORTHOLOGUE AFUA_2G07750)-RELATED"/>
    <property type="match status" value="1"/>
</dbReference>
<comment type="function">
    <text evidence="3">Catalyzes the hydrolytic dehalogenation of small (S)-2-haloalkanoic acids to yield the corresponding (R)-2-hydroxyalkanoic acids.</text>
</comment>
<evidence type="ECO:0000256" key="2">
    <source>
        <dbReference type="ARBA" id="ARBA00022801"/>
    </source>
</evidence>
<organism evidence="4 5">
    <name type="scientific">Futiania mangrovi</name>
    <dbReference type="NCBI Taxonomy" id="2959716"/>
    <lineage>
        <taxon>Bacteria</taxon>
        <taxon>Pseudomonadati</taxon>
        <taxon>Pseudomonadota</taxon>
        <taxon>Alphaproteobacteria</taxon>
        <taxon>Futianiales</taxon>
        <taxon>Futianiaceae</taxon>
        <taxon>Futiania</taxon>
    </lineage>
</organism>
<evidence type="ECO:0000256" key="3">
    <source>
        <dbReference type="RuleBase" id="RU368077"/>
    </source>
</evidence>
<dbReference type="PANTHER" id="PTHR43316">
    <property type="entry name" value="HYDROLASE, HALOACID DELAHOGENASE-RELATED"/>
    <property type="match status" value="1"/>
</dbReference>
<dbReference type="InterPro" id="IPR036412">
    <property type="entry name" value="HAD-like_sf"/>
</dbReference>
<protein>
    <recommendedName>
        <fullName evidence="3">(S)-2-haloacid dehalogenase</fullName>
        <ecNumber evidence="3">3.8.1.2</ecNumber>
    </recommendedName>
    <alternativeName>
        <fullName evidence="3">2-haloalkanoic acid dehalogenase</fullName>
    </alternativeName>
    <alternativeName>
        <fullName evidence="3">Halocarboxylic acid halidohydrolase</fullName>
    </alternativeName>
    <alternativeName>
        <fullName evidence="3">L-2-haloacid dehalogenase</fullName>
    </alternativeName>
</protein>
<keyword evidence="5" id="KW-1185">Reference proteome</keyword>
<dbReference type="InterPro" id="IPR006439">
    <property type="entry name" value="HAD-SF_hydro_IA"/>
</dbReference>